<protein>
    <recommendedName>
        <fullName evidence="2">Response regulatory domain-containing protein</fullName>
    </recommendedName>
</protein>
<evidence type="ECO:0000313" key="3">
    <source>
        <dbReference type="EMBL" id="SVB00430.1"/>
    </source>
</evidence>
<dbReference type="AlphaFoldDB" id="A0A382AFU7"/>
<dbReference type="InterPro" id="IPR001789">
    <property type="entry name" value="Sig_transdc_resp-reg_receiver"/>
</dbReference>
<dbReference type="SUPFAM" id="SSF52172">
    <property type="entry name" value="CheY-like"/>
    <property type="match status" value="1"/>
</dbReference>
<evidence type="ECO:0000256" key="1">
    <source>
        <dbReference type="ARBA" id="ARBA00022553"/>
    </source>
</evidence>
<dbReference type="InterPro" id="IPR011006">
    <property type="entry name" value="CheY-like_superfamily"/>
</dbReference>
<dbReference type="SMART" id="SM00448">
    <property type="entry name" value="REC"/>
    <property type="match status" value="1"/>
</dbReference>
<dbReference type="Pfam" id="PF00072">
    <property type="entry name" value="Response_reg"/>
    <property type="match status" value="1"/>
</dbReference>
<gene>
    <name evidence="3" type="ORF">METZ01_LOCUS153284</name>
</gene>
<sequence length="314" mass="35019">MKILAVDDDHAVRVSLNVMFRKWTDVMLEVAEEAQSAMEMLSKEEYLMMFCDVDMPGMNGLELLEIVREKYPTMQVVMLTGNQDITTPIKAFRSGAMDYLQKPMRTATVRETIDKAFEVVEKEAKEKRGIVSIEKFREMVNDFSPEKMGLTASGVKSAEFSKLVNVLQDKLIHPSKLGKIHDLFLLAKSGIVISNLTTKSVEDSDVDIMGGMFSAVKDFMEDAIKSESDSSLNDIQFGDFHIRFGAGAYTDLAVVYVGSLGQDAEDAATDSLIAFELENMAVLENWNGDKSLLKNADKCLEDLFTKIDKSNKDA</sequence>
<keyword evidence="1" id="KW-0597">Phosphoprotein</keyword>
<dbReference type="CDD" id="cd00156">
    <property type="entry name" value="REC"/>
    <property type="match status" value="1"/>
</dbReference>
<reference evidence="3" key="1">
    <citation type="submission" date="2018-05" db="EMBL/GenBank/DDBJ databases">
        <authorList>
            <person name="Lanie J.A."/>
            <person name="Ng W.-L."/>
            <person name="Kazmierczak K.M."/>
            <person name="Andrzejewski T.M."/>
            <person name="Davidsen T.M."/>
            <person name="Wayne K.J."/>
            <person name="Tettelin H."/>
            <person name="Glass J.I."/>
            <person name="Rusch D."/>
            <person name="Podicherti R."/>
            <person name="Tsui H.-C.T."/>
            <person name="Winkler M.E."/>
        </authorList>
    </citation>
    <scope>NUCLEOTIDE SEQUENCE</scope>
</reference>
<dbReference type="EMBL" id="UINC01025234">
    <property type="protein sequence ID" value="SVB00430.1"/>
    <property type="molecule type" value="Genomic_DNA"/>
</dbReference>
<evidence type="ECO:0000259" key="2">
    <source>
        <dbReference type="PROSITE" id="PS50110"/>
    </source>
</evidence>
<dbReference type="GO" id="GO:0000160">
    <property type="term" value="P:phosphorelay signal transduction system"/>
    <property type="evidence" value="ECO:0007669"/>
    <property type="project" value="InterPro"/>
</dbReference>
<name>A0A382AFU7_9ZZZZ</name>
<dbReference type="PANTHER" id="PTHR44591">
    <property type="entry name" value="STRESS RESPONSE REGULATOR PROTEIN 1"/>
    <property type="match status" value="1"/>
</dbReference>
<dbReference type="Gene3D" id="3.40.50.2300">
    <property type="match status" value="1"/>
</dbReference>
<feature type="domain" description="Response regulatory" evidence="2">
    <location>
        <begin position="2"/>
        <end position="117"/>
    </location>
</feature>
<organism evidence="3">
    <name type="scientific">marine metagenome</name>
    <dbReference type="NCBI Taxonomy" id="408172"/>
    <lineage>
        <taxon>unclassified sequences</taxon>
        <taxon>metagenomes</taxon>
        <taxon>ecological metagenomes</taxon>
    </lineage>
</organism>
<proteinExistence type="predicted"/>
<accession>A0A382AFU7</accession>
<dbReference type="PANTHER" id="PTHR44591:SF19">
    <property type="entry name" value="TWO-COMPONENT RESPONSE REGULATOR-RELATED"/>
    <property type="match status" value="1"/>
</dbReference>
<dbReference type="InterPro" id="IPR050595">
    <property type="entry name" value="Bact_response_regulator"/>
</dbReference>
<dbReference type="PROSITE" id="PS50110">
    <property type="entry name" value="RESPONSE_REGULATORY"/>
    <property type="match status" value="1"/>
</dbReference>